<comment type="caution">
    <text evidence="1">The sequence shown here is derived from an EMBL/GenBank/DDBJ whole genome shotgun (WGS) entry which is preliminary data.</text>
</comment>
<name>A0ABN0WEE5_9ACTN</name>
<dbReference type="EMBL" id="BAAABM010000016">
    <property type="protein sequence ID" value="GAA0334662.1"/>
    <property type="molecule type" value="Genomic_DNA"/>
</dbReference>
<protein>
    <submittedName>
        <fullName evidence="1">Uncharacterized protein</fullName>
    </submittedName>
</protein>
<gene>
    <name evidence="1" type="ORF">GCM10010151_25450</name>
</gene>
<reference evidence="1 2" key="1">
    <citation type="journal article" date="2019" name="Int. J. Syst. Evol. Microbiol.">
        <title>The Global Catalogue of Microorganisms (GCM) 10K type strain sequencing project: providing services to taxonomists for standard genome sequencing and annotation.</title>
        <authorList>
            <consortium name="The Broad Institute Genomics Platform"/>
            <consortium name="The Broad Institute Genome Sequencing Center for Infectious Disease"/>
            <person name="Wu L."/>
            <person name="Ma J."/>
        </authorList>
    </citation>
    <scope>NUCLEOTIDE SEQUENCE [LARGE SCALE GENOMIC DNA]</scope>
    <source>
        <strain evidence="1 2">JCM 3146</strain>
    </source>
</reference>
<sequence length="43" mass="4584">MRVAIEAAARLYESLADWAAWAQTVPPAVPATNDEAAPVDDET</sequence>
<accession>A0ABN0WEE5</accession>
<dbReference type="RefSeq" id="WP_289848693.1">
    <property type="nucleotide sequence ID" value="NZ_BAAABM010000016.1"/>
</dbReference>
<keyword evidence="2" id="KW-1185">Reference proteome</keyword>
<proteinExistence type="predicted"/>
<organism evidence="1 2">
    <name type="scientific">Actinoallomurus spadix</name>
    <dbReference type="NCBI Taxonomy" id="79912"/>
    <lineage>
        <taxon>Bacteria</taxon>
        <taxon>Bacillati</taxon>
        <taxon>Actinomycetota</taxon>
        <taxon>Actinomycetes</taxon>
        <taxon>Streptosporangiales</taxon>
        <taxon>Thermomonosporaceae</taxon>
        <taxon>Actinoallomurus</taxon>
    </lineage>
</organism>
<evidence type="ECO:0000313" key="1">
    <source>
        <dbReference type="EMBL" id="GAA0334662.1"/>
    </source>
</evidence>
<evidence type="ECO:0000313" key="2">
    <source>
        <dbReference type="Proteomes" id="UP001501822"/>
    </source>
</evidence>
<dbReference type="Proteomes" id="UP001501822">
    <property type="component" value="Unassembled WGS sequence"/>
</dbReference>